<dbReference type="Gene3D" id="3.80.10.10">
    <property type="entry name" value="Ribonuclease Inhibitor"/>
    <property type="match status" value="1"/>
</dbReference>
<organism evidence="3 4">
    <name type="scientific">Mucuna pruriens</name>
    <name type="common">Velvet bean</name>
    <name type="synonym">Dolichos pruriens</name>
    <dbReference type="NCBI Taxonomy" id="157652"/>
    <lineage>
        <taxon>Eukaryota</taxon>
        <taxon>Viridiplantae</taxon>
        <taxon>Streptophyta</taxon>
        <taxon>Embryophyta</taxon>
        <taxon>Tracheophyta</taxon>
        <taxon>Spermatophyta</taxon>
        <taxon>Magnoliopsida</taxon>
        <taxon>eudicotyledons</taxon>
        <taxon>Gunneridae</taxon>
        <taxon>Pentapetalae</taxon>
        <taxon>rosids</taxon>
        <taxon>fabids</taxon>
        <taxon>Fabales</taxon>
        <taxon>Fabaceae</taxon>
        <taxon>Papilionoideae</taxon>
        <taxon>50 kb inversion clade</taxon>
        <taxon>NPAAA clade</taxon>
        <taxon>indigoferoid/millettioid clade</taxon>
        <taxon>Phaseoleae</taxon>
        <taxon>Mucuna</taxon>
    </lineage>
</organism>
<dbReference type="InterPro" id="IPR058922">
    <property type="entry name" value="WHD_DRP"/>
</dbReference>
<evidence type="ECO:0000259" key="2">
    <source>
        <dbReference type="Pfam" id="PF23559"/>
    </source>
</evidence>
<evidence type="ECO:0000256" key="1">
    <source>
        <dbReference type="ARBA" id="ARBA00022737"/>
    </source>
</evidence>
<name>A0A371F3H9_MUCPR</name>
<protein>
    <recommendedName>
        <fullName evidence="2">Disease resistance protein winged helix domain-containing protein</fullName>
    </recommendedName>
</protein>
<dbReference type="OrthoDB" id="1436568at2759"/>
<reference evidence="3" key="1">
    <citation type="submission" date="2018-05" db="EMBL/GenBank/DDBJ databases">
        <title>Draft genome of Mucuna pruriens seed.</title>
        <authorList>
            <person name="Nnadi N.E."/>
            <person name="Vos R."/>
            <person name="Hasami M.H."/>
            <person name="Devisetty U.K."/>
            <person name="Aguiy J.C."/>
        </authorList>
    </citation>
    <scope>NUCLEOTIDE SEQUENCE [LARGE SCALE GENOMIC DNA]</scope>
    <source>
        <strain evidence="3">JCA_2017</strain>
    </source>
</reference>
<evidence type="ECO:0000313" key="3">
    <source>
        <dbReference type="EMBL" id="RDX72824.1"/>
    </source>
</evidence>
<dbReference type="Pfam" id="PF23559">
    <property type="entry name" value="WHD_DRP"/>
    <property type="match status" value="1"/>
</dbReference>
<keyword evidence="1" id="KW-0677">Repeat</keyword>
<dbReference type="AlphaFoldDB" id="A0A371F3H9"/>
<feature type="domain" description="Disease resistance protein winged helix" evidence="2">
    <location>
        <begin position="1"/>
        <end position="31"/>
    </location>
</feature>
<proteinExistence type="predicted"/>
<sequence length="162" mass="18625">MEKQHLIELWMANGFISSNERLDAKDVGDELGQLKLKRDLHIKHMGRVKSAMDAKEANMSRSQLQENVEDILEVLQSDVQHLQILRLVDCESYVQLPVLGKLPSLKDLSICNMINVKYVYKEYYDGGVVFMALESLIFRKLSNLIRLLREDGGKHVLALFHT</sequence>
<accession>A0A371F3H9</accession>
<gene>
    <name evidence="3" type="ORF">CR513_47641</name>
</gene>
<evidence type="ECO:0000313" key="4">
    <source>
        <dbReference type="Proteomes" id="UP000257109"/>
    </source>
</evidence>
<dbReference type="Proteomes" id="UP000257109">
    <property type="component" value="Unassembled WGS sequence"/>
</dbReference>
<keyword evidence="4" id="KW-1185">Reference proteome</keyword>
<dbReference type="EMBL" id="QJKJ01010751">
    <property type="protein sequence ID" value="RDX72824.1"/>
    <property type="molecule type" value="Genomic_DNA"/>
</dbReference>
<comment type="caution">
    <text evidence="3">The sequence shown here is derived from an EMBL/GenBank/DDBJ whole genome shotgun (WGS) entry which is preliminary data.</text>
</comment>
<dbReference type="InterPro" id="IPR032675">
    <property type="entry name" value="LRR_dom_sf"/>
</dbReference>
<feature type="non-terminal residue" evidence="3">
    <location>
        <position position="1"/>
    </location>
</feature>